<dbReference type="PROSITE" id="PS00444">
    <property type="entry name" value="POLYPRENYL_SYNTHASE_2"/>
    <property type="match status" value="1"/>
</dbReference>
<comment type="cofactor">
    <cofactor evidence="1">
        <name>Mg(2+)</name>
        <dbReference type="ChEBI" id="CHEBI:18420"/>
    </cofactor>
</comment>
<dbReference type="SFLD" id="SFLDS00005">
    <property type="entry name" value="Isoprenoid_Synthase_Type_I"/>
    <property type="match status" value="1"/>
</dbReference>
<evidence type="ECO:0000256" key="5">
    <source>
        <dbReference type="ARBA" id="ARBA00022842"/>
    </source>
</evidence>
<dbReference type="GO" id="GO:0008299">
    <property type="term" value="P:isoprenoid biosynthetic process"/>
    <property type="evidence" value="ECO:0007669"/>
    <property type="project" value="InterPro"/>
</dbReference>
<dbReference type="EMBL" id="JAAMOX010000002">
    <property type="protein sequence ID" value="NIH54070.1"/>
    <property type="molecule type" value="Genomic_DNA"/>
</dbReference>
<evidence type="ECO:0000256" key="1">
    <source>
        <dbReference type="ARBA" id="ARBA00001946"/>
    </source>
</evidence>
<dbReference type="Gene3D" id="1.10.600.10">
    <property type="entry name" value="Farnesyl Diphosphate Synthase"/>
    <property type="match status" value="1"/>
</dbReference>
<evidence type="ECO:0000256" key="2">
    <source>
        <dbReference type="ARBA" id="ARBA00006706"/>
    </source>
</evidence>
<keyword evidence="5" id="KW-0460">Magnesium</keyword>
<dbReference type="Proteomes" id="UP000541033">
    <property type="component" value="Unassembled WGS sequence"/>
</dbReference>
<protein>
    <submittedName>
        <fullName evidence="7">Heptaprenyl diphosphate synthase</fullName>
        <ecNumber evidence="7">2.5.1.30</ecNumber>
    </submittedName>
</protein>
<evidence type="ECO:0000256" key="3">
    <source>
        <dbReference type="ARBA" id="ARBA00022679"/>
    </source>
</evidence>
<sequence>MEQVSALDDQPGQGAASSDNLLSVAEQELSDRVERNLVLIEEGLRNDVSFTSPVADATARYLLDAGGKRVRPRLTLLAAELGDGVNDQVLAAARAIEITHLASLYHDDVMDEAMLRRGITSAHMAWSNNVAILAGDLLFARASKLISTLGARAIELQADTFERLCLGQLHETVGPAAGEDPIEHYLTVLADKTGSLISLSAQMGVVFSNAPSEFEQPVVDYGNKLGVAFQLIDDVIDLSPAVDETGKRAGTDLRAGVVTLPLLLLRKSAETNAADAELLACIDAEVQKAIAAEEIAALGGVIEDQNDEDFDAVVTALREHEVTRETERVAERWGNEAIAALDQLPEGQIKDSLVKLADTIIHRTH</sequence>
<dbReference type="InterPro" id="IPR033749">
    <property type="entry name" value="Polyprenyl_synt_CS"/>
</dbReference>
<keyword evidence="4" id="KW-0479">Metal-binding</keyword>
<dbReference type="InterPro" id="IPR008949">
    <property type="entry name" value="Isoprenoid_synthase_dom_sf"/>
</dbReference>
<keyword evidence="3 6" id="KW-0808">Transferase</keyword>
<evidence type="ECO:0000256" key="4">
    <source>
        <dbReference type="ARBA" id="ARBA00022723"/>
    </source>
</evidence>
<organism evidence="7 8">
    <name type="scientific">Lysinibacter cavernae</name>
    <dbReference type="NCBI Taxonomy" id="1640652"/>
    <lineage>
        <taxon>Bacteria</taxon>
        <taxon>Bacillati</taxon>
        <taxon>Actinomycetota</taxon>
        <taxon>Actinomycetes</taxon>
        <taxon>Micrococcales</taxon>
        <taxon>Microbacteriaceae</taxon>
        <taxon>Lysinibacter</taxon>
    </lineage>
</organism>
<name>A0A7X5TTD3_9MICO</name>
<keyword evidence="8" id="KW-1185">Reference proteome</keyword>
<evidence type="ECO:0000256" key="6">
    <source>
        <dbReference type="RuleBase" id="RU004466"/>
    </source>
</evidence>
<dbReference type="SUPFAM" id="SSF48576">
    <property type="entry name" value="Terpenoid synthases"/>
    <property type="match status" value="1"/>
</dbReference>
<dbReference type="SFLD" id="SFLDG01017">
    <property type="entry name" value="Polyprenyl_Transferase_Like"/>
    <property type="match status" value="1"/>
</dbReference>
<proteinExistence type="inferred from homology"/>
<evidence type="ECO:0000313" key="7">
    <source>
        <dbReference type="EMBL" id="NIH54070.1"/>
    </source>
</evidence>
<dbReference type="InterPro" id="IPR000092">
    <property type="entry name" value="Polyprenyl_synt"/>
</dbReference>
<dbReference type="GO" id="GO:0000010">
    <property type="term" value="F:heptaprenyl diphosphate synthase activity"/>
    <property type="evidence" value="ECO:0007669"/>
    <property type="project" value="UniProtKB-EC"/>
</dbReference>
<dbReference type="PANTHER" id="PTHR12001">
    <property type="entry name" value="GERANYLGERANYL PYROPHOSPHATE SYNTHASE"/>
    <property type="match status" value="1"/>
</dbReference>
<dbReference type="GO" id="GO:0046872">
    <property type="term" value="F:metal ion binding"/>
    <property type="evidence" value="ECO:0007669"/>
    <property type="project" value="UniProtKB-KW"/>
</dbReference>
<comment type="caution">
    <text evidence="7">The sequence shown here is derived from an EMBL/GenBank/DDBJ whole genome shotgun (WGS) entry which is preliminary data.</text>
</comment>
<dbReference type="CDD" id="cd00685">
    <property type="entry name" value="Trans_IPPS_HT"/>
    <property type="match status" value="1"/>
</dbReference>
<reference evidence="7 8" key="1">
    <citation type="submission" date="2020-02" db="EMBL/GenBank/DDBJ databases">
        <title>Sequencing the genomes of 1000 actinobacteria strains.</title>
        <authorList>
            <person name="Klenk H.-P."/>
        </authorList>
    </citation>
    <scope>NUCLEOTIDE SEQUENCE [LARGE SCALE GENOMIC DNA]</scope>
    <source>
        <strain evidence="7 8">DSM 27960</strain>
    </source>
</reference>
<dbReference type="PANTHER" id="PTHR12001:SF69">
    <property type="entry name" value="ALL TRANS-POLYPRENYL-DIPHOSPHATE SYNTHASE PDSS1"/>
    <property type="match status" value="1"/>
</dbReference>
<accession>A0A7X5TTD3</accession>
<dbReference type="EC" id="2.5.1.30" evidence="7"/>
<comment type="similarity">
    <text evidence="2 6">Belongs to the FPP/GGPP synthase family.</text>
</comment>
<dbReference type="Pfam" id="PF00348">
    <property type="entry name" value="polyprenyl_synt"/>
    <property type="match status" value="1"/>
</dbReference>
<evidence type="ECO:0000313" key="8">
    <source>
        <dbReference type="Proteomes" id="UP000541033"/>
    </source>
</evidence>
<gene>
    <name evidence="7" type="ORF">FHX76_001966</name>
</gene>
<dbReference type="AlphaFoldDB" id="A0A7X5TTD3"/>